<evidence type="ECO:0000256" key="5">
    <source>
        <dbReference type="ARBA" id="ARBA00022692"/>
    </source>
</evidence>
<evidence type="ECO:0000256" key="6">
    <source>
        <dbReference type="ARBA" id="ARBA00022989"/>
    </source>
</evidence>
<evidence type="ECO:0000256" key="1">
    <source>
        <dbReference type="ARBA" id="ARBA00004651"/>
    </source>
</evidence>
<dbReference type="EMBL" id="JBHSMH010000113">
    <property type="protein sequence ID" value="MFC5472101.1"/>
    <property type="molecule type" value="Genomic_DNA"/>
</dbReference>
<keyword evidence="5 9" id="KW-0812">Transmembrane</keyword>
<organism evidence="10 11">
    <name type="scientific">Cohnella suwonensis</name>
    <dbReference type="NCBI Taxonomy" id="696072"/>
    <lineage>
        <taxon>Bacteria</taxon>
        <taxon>Bacillati</taxon>
        <taxon>Bacillota</taxon>
        <taxon>Bacilli</taxon>
        <taxon>Bacillales</taxon>
        <taxon>Paenibacillaceae</taxon>
        <taxon>Cohnella</taxon>
    </lineage>
</organism>
<dbReference type="Pfam" id="PF02632">
    <property type="entry name" value="BioY"/>
    <property type="match status" value="1"/>
</dbReference>
<gene>
    <name evidence="10" type="ORF">ACFPPD_25800</name>
</gene>
<keyword evidence="11" id="KW-1185">Reference proteome</keyword>
<feature type="transmembrane region" description="Helical" evidence="9">
    <location>
        <begin position="105"/>
        <end position="123"/>
    </location>
</feature>
<evidence type="ECO:0000256" key="8">
    <source>
        <dbReference type="PIRNR" id="PIRNR016661"/>
    </source>
</evidence>
<feature type="transmembrane region" description="Helical" evidence="9">
    <location>
        <begin position="177"/>
        <end position="202"/>
    </location>
</feature>
<keyword evidence="3 8" id="KW-0813">Transport</keyword>
<keyword evidence="7 8" id="KW-0472">Membrane</keyword>
<feature type="transmembrane region" description="Helical" evidence="9">
    <location>
        <begin position="56"/>
        <end position="85"/>
    </location>
</feature>
<comment type="caution">
    <text evidence="10">The sequence shown here is derived from an EMBL/GenBank/DDBJ whole genome shotgun (WGS) entry which is preliminary data.</text>
</comment>
<evidence type="ECO:0000256" key="2">
    <source>
        <dbReference type="ARBA" id="ARBA00010692"/>
    </source>
</evidence>
<accession>A0ABW0M580</accession>
<dbReference type="RefSeq" id="WP_209746720.1">
    <property type="nucleotide sequence ID" value="NZ_JBHSMH010000113.1"/>
</dbReference>
<keyword evidence="4 8" id="KW-1003">Cell membrane</keyword>
<reference evidence="11" key="1">
    <citation type="journal article" date="2019" name="Int. J. Syst. Evol. Microbiol.">
        <title>The Global Catalogue of Microorganisms (GCM) 10K type strain sequencing project: providing services to taxonomists for standard genome sequencing and annotation.</title>
        <authorList>
            <consortium name="The Broad Institute Genomics Platform"/>
            <consortium name="The Broad Institute Genome Sequencing Center for Infectious Disease"/>
            <person name="Wu L."/>
            <person name="Ma J."/>
        </authorList>
    </citation>
    <scope>NUCLEOTIDE SEQUENCE [LARGE SCALE GENOMIC DNA]</scope>
    <source>
        <strain evidence="11">CCUG 57113</strain>
    </source>
</reference>
<dbReference type="Proteomes" id="UP001596105">
    <property type="component" value="Unassembled WGS sequence"/>
</dbReference>
<evidence type="ECO:0000313" key="11">
    <source>
        <dbReference type="Proteomes" id="UP001596105"/>
    </source>
</evidence>
<feature type="transmembrane region" description="Helical" evidence="9">
    <location>
        <begin position="135"/>
        <end position="157"/>
    </location>
</feature>
<dbReference type="PANTHER" id="PTHR34295:SF4">
    <property type="entry name" value="BIOTIN TRANSPORTER BIOY-RELATED"/>
    <property type="match status" value="1"/>
</dbReference>
<feature type="transmembrane region" description="Helical" evidence="9">
    <location>
        <begin position="23"/>
        <end position="44"/>
    </location>
</feature>
<sequence>MNSSTTTSPQTVHTATSTYRTRALVYTALLGALFIVTTLVKINLGFTPVPITLGTFGIMLAGGLLGATYGFLSIFIVVALTATGLPFIGGAGGIDKLTGPTAGYIWMYPIAALLIGLVSDALFAKRGKLGRPQQLLLLLGVFAFGSLLLYVSGVPWLAHAIDNPDYDTVSGALKAGFYPYLPGDAIKAVVATLVIVAVRPVIPAIRARRPR</sequence>
<dbReference type="PIRSF" id="PIRSF016661">
    <property type="entry name" value="BioY"/>
    <property type="match status" value="1"/>
</dbReference>
<comment type="similarity">
    <text evidence="2 8">Belongs to the BioY family.</text>
</comment>
<dbReference type="PANTHER" id="PTHR34295">
    <property type="entry name" value="BIOTIN TRANSPORTER BIOY"/>
    <property type="match status" value="1"/>
</dbReference>
<protein>
    <recommendedName>
        <fullName evidence="8">Biotin transporter</fullName>
    </recommendedName>
</protein>
<evidence type="ECO:0000256" key="9">
    <source>
        <dbReference type="SAM" id="Phobius"/>
    </source>
</evidence>
<proteinExistence type="inferred from homology"/>
<dbReference type="Gene3D" id="1.10.1760.20">
    <property type="match status" value="1"/>
</dbReference>
<comment type="subcellular location">
    <subcellularLocation>
        <location evidence="1 8">Cell membrane</location>
        <topology evidence="1 8">Multi-pass membrane protein</topology>
    </subcellularLocation>
</comment>
<evidence type="ECO:0000256" key="4">
    <source>
        <dbReference type="ARBA" id="ARBA00022475"/>
    </source>
</evidence>
<name>A0ABW0M580_9BACL</name>
<evidence type="ECO:0000313" key="10">
    <source>
        <dbReference type="EMBL" id="MFC5472101.1"/>
    </source>
</evidence>
<evidence type="ECO:0000256" key="7">
    <source>
        <dbReference type="ARBA" id="ARBA00023136"/>
    </source>
</evidence>
<dbReference type="InterPro" id="IPR003784">
    <property type="entry name" value="BioY"/>
</dbReference>
<keyword evidence="6 9" id="KW-1133">Transmembrane helix</keyword>
<evidence type="ECO:0000256" key="3">
    <source>
        <dbReference type="ARBA" id="ARBA00022448"/>
    </source>
</evidence>